<evidence type="ECO:0000256" key="1">
    <source>
        <dbReference type="ARBA" id="ARBA00001946"/>
    </source>
</evidence>
<reference evidence="5" key="1">
    <citation type="submission" date="2017-05" db="EMBL/GenBank/DDBJ databases">
        <title>The Genome Sequence of EEnterococcus faecalis 9F2_4866.</title>
        <authorList>
            <consortium name="The Broad Institute Genomics Platform"/>
            <consortium name="The Broad Institute Genomic Center for Infectious Diseases"/>
            <person name="Earl A."/>
            <person name="Manson A."/>
            <person name="Schwartman J."/>
            <person name="Gilmore M."/>
            <person name="Abouelleil A."/>
            <person name="Cao P."/>
            <person name="Chapman S."/>
            <person name="Cusick C."/>
            <person name="Shea T."/>
            <person name="Young S."/>
            <person name="Neafsey D."/>
            <person name="Nusbaum C."/>
            <person name="Birren B."/>
        </authorList>
    </citation>
    <scope>NUCLEOTIDE SEQUENCE [LARGE SCALE GENOMIC DNA]</scope>
    <source>
        <strain evidence="5">7F3_DIV0205</strain>
    </source>
</reference>
<feature type="domain" description="Nudix hydrolase" evidence="3">
    <location>
        <begin position="14"/>
        <end position="142"/>
    </location>
</feature>
<dbReference type="InterPro" id="IPR000086">
    <property type="entry name" value="NUDIX_hydrolase_dom"/>
</dbReference>
<dbReference type="EMBL" id="CP147244">
    <property type="protein sequence ID" value="WYK00619.1"/>
    <property type="molecule type" value="Genomic_DNA"/>
</dbReference>
<proteinExistence type="predicted"/>
<dbReference type="PROSITE" id="PS51462">
    <property type="entry name" value="NUDIX"/>
    <property type="match status" value="1"/>
</dbReference>
<dbReference type="InterPro" id="IPR015797">
    <property type="entry name" value="NUDIX_hydrolase-like_dom_sf"/>
</dbReference>
<evidence type="ECO:0000259" key="3">
    <source>
        <dbReference type="PROSITE" id="PS51462"/>
    </source>
</evidence>
<dbReference type="InterPro" id="IPR020084">
    <property type="entry name" value="NUDIX_hydrolase_CS"/>
</dbReference>
<reference evidence="4 5" key="2">
    <citation type="submission" date="2024-03" db="EMBL/GenBank/DDBJ databases">
        <title>The Genome Sequence of Enterococcus sp. DIV0205d.</title>
        <authorList>
            <consortium name="The Broad Institute Genomics Platform"/>
            <consortium name="The Broad Institute Microbial Omics Core"/>
            <consortium name="The Broad Institute Genomic Center for Infectious Diseases"/>
            <person name="Earl A."/>
            <person name="Manson A."/>
            <person name="Gilmore M."/>
            <person name="Schwartman J."/>
            <person name="Shea T."/>
            <person name="Abouelleil A."/>
            <person name="Cao P."/>
            <person name="Chapman S."/>
            <person name="Cusick C."/>
            <person name="Young S."/>
            <person name="Neafsey D."/>
            <person name="Nusbaum C."/>
            <person name="Birren B."/>
        </authorList>
    </citation>
    <scope>NUCLEOTIDE SEQUENCE [LARGE SCALE GENOMIC DNA]</scope>
    <source>
        <strain evidence="4 5">7F3_DIV0205</strain>
    </source>
</reference>
<evidence type="ECO:0000313" key="4">
    <source>
        <dbReference type="EMBL" id="WYK00619.1"/>
    </source>
</evidence>
<dbReference type="PANTHER" id="PTHR43046:SF14">
    <property type="entry name" value="MUTT_NUDIX FAMILY PROTEIN"/>
    <property type="match status" value="1"/>
</dbReference>
<dbReference type="GO" id="GO:0016787">
    <property type="term" value="F:hydrolase activity"/>
    <property type="evidence" value="ECO:0007669"/>
    <property type="project" value="UniProtKB-KW"/>
</dbReference>
<dbReference type="PROSITE" id="PS00893">
    <property type="entry name" value="NUDIX_BOX"/>
    <property type="match status" value="1"/>
</dbReference>
<comment type="cofactor">
    <cofactor evidence="1">
        <name>Mg(2+)</name>
        <dbReference type="ChEBI" id="CHEBI:18420"/>
    </cofactor>
</comment>
<organism evidence="4 5">
    <name type="scientific">Candidatus Enterococcus palustris</name>
    <dbReference type="NCBI Taxonomy" id="1834189"/>
    <lineage>
        <taxon>Bacteria</taxon>
        <taxon>Bacillati</taxon>
        <taxon>Bacillota</taxon>
        <taxon>Bacilli</taxon>
        <taxon>Lactobacillales</taxon>
        <taxon>Enterococcaceae</taxon>
        <taxon>Enterococcus</taxon>
    </lineage>
</organism>
<name>A0AAQ3W9A3_9ENTE</name>
<keyword evidence="2" id="KW-0378">Hydrolase</keyword>
<keyword evidence="5" id="KW-1185">Reference proteome</keyword>
<dbReference type="Gene3D" id="3.90.79.10">
    <property type="entry name" value="Nucleoside Triphosphate Pyrophosphohydrolase"/>
    <property type="match status" value="1"/>
</dbReference>
<protein>
    <submittedName>
        <fullName evidence="4">8-oxo-dGTP diphosphatase</fullName>
    </submittedName>
</protein>
<evidence type="ECO:0000313" key="5">
    <source>
        <dbReference type="Proteomes" id="UP000194948"/>
    </source>
</evidence>
<dbReference type="RefSeq" id="WP_086314332.1">
    <property type="nucleotide sequence ID" value="NZ_CP147244.1"/>
</dbReference>
<dbReference type="SUPFAM" id="SSF55811">
    <property type="entry name" value="Nudix"/>
    <property type="match status" value="1"/>
</dbReference>
<dbReference type="PANTHER" id="PTHR43046">
    <property type="entry name" value="GDP-MANNOSE MANNOSYL HYDROLASE"/>
    <property type="match status" value="1"/>
</dbReference>
<gene>
    <name evidence="4" type="ORF">A5821_001717</name>
</gene>
<evidence type="ECO:0000256" key="2">
    <source>
        <dbReference type="ARBA" id="ARBA00022801"/>
    </source>
</evidence>
<dbReference type="Proteomes" id="UP000194948">
    <property type="component" value="Chromosome"/>
</dbReference>
<sequence length="142" mass="16229">MKSFGERNNELAYSRRVGAYAVILNQNGEYLVVQSSDGDLFLIGGGIEQGEDSIDALRREAVEEIGFSLNVGEFIGKAEKHWVSPQYSALSQHNIGYFYVCTLADRITVPLEKEPMRWVSLEVVEEKLFHEHHLYMLKKTLY</sequence>
<dbReference type="AlphaFoldDB" id="A0AAQ3W9A3"/>
<accession>A0AAQ3W9A3</accession>
<dbReference type="Pfam" id="PF00293">
    <property type="entry name" value="NUDIX"/>
    <property type="match status" value="1"/>
</dbReference>